<evidence type="ECO:0000256" key="9">
    <source>
        <dbReference type="ARBA" id="ARBA00023136"/>
    </source>
</evidence>
<comment type="similarity">
    <text evidence="11 12">Belongs to the TonB-dependent receptor family.</text>
</comment>
<dbReference type="InterPro" id="IPR000531">
    <property type="entry name" value="Beta-barrel_TonB"/>
</dbReference>
<evidence type="ECO:0000259" key="14">
    <source>
        <dbReference type="Pfam" id="PF00593"/>
    </source>
</evidence>
<evidence type="ECO:0000259" key="15">
    <source>
        <dbReference type="Pfam" id="PF07715"/>
    </source>
</evidence>
<keyword evidence="9 11" id="KW-0472">Membrane</keyword>
<dbReference type="Pfam" id="PF07715">
    <property type="entry name" value="Plug"/>
    <property type="match status" value="1"/>
</dbReference>
<accession>A0A7W9B2Z5</accession>
<keyword evidence="3 11" id="KW-1134">Transmembrane beta strand</keyword>
<evidence type="ECO:0000256" key="4">
    <source>
        <dbReference type="ARBA" id="ARBA00022496"/>
    </source>
</evidence>
<evidence type="ECO:0000256" key="10">
    <source>
        <dbReference type="ARBA" id="ARBA00023237"/>
    </source>
</evidence>
<dbReference type="AlphaFoldDB" id="A0A7W9B2Z5"/>
<dbReference type="GO" id="GO:0006826">
    <property type="term" value="P:iron ion transport"/>
    <property type="evidence" value="ECO:0007669"/>
    <property type="project" value="UniProtKB-KW"/>
</dbReference>
<keyword evidence="8 12" id="KW-0798">TonB box</keyword>
<dbReference type="InterPro" id="IPR012910">
    <property type="entry name" value="Plug_dom"/>
</dbReference>
<evidence type="ECO:0000256" key="11">
    <source>
        <dbReference type="PROSITE-ProRule" id="PRU01360"/>
    </source>
</evidence>
<organism evidence="16 17">
    <name type="scientific">Sphingopyxis panaciterrulae</name>
    <dbReference type="NCBI Taxonomy" id="462372"/>
    <lineage>
        <taxon>Bacteria</taxon>
        <taxon>Pseudomonadati</taxon>
        <taxon>Pseudomonadota</taxon>
        <taxon>Alphaproteobacteria</taxon>
        <taxon>Sphingomonadales</taxon>
        <taxon>Sphingomonadaceae</taxon>
        <taxon>Sphingopyxis</taxon>
    </lineage>
</organism>
<evidence type="ECO:0000256" key="6">
    <source>
        <dbReference type="ARBA" id="ARBA00023004"/>
    </source>
</evidence>
<evidence type="ECO:0000256" key="12">
    <source>
        <dbReference type="RuleBase" id="RU003357"/>
    </source>
</evidence>
<evidence type="ECO:0000256" key="1">
    <source>
        <dbReference type="ARBA" id="ARBA00004571"/>
    </source>
</evidence>
<dbReference type="GO" id="GO:0009279">
    <property type="term" value="C:cell outer membrane"/>
    <property type="evidence" value="ECO:0007669"/>
    <property type="project" value="UniProtKB-SubCell"/>
</dbReference>
<dbReference type="Gene3D" id="2.40.170.20">
    <property type="entry name" value="TonB-dependent receptor, beta-barrel domain"/>
    <property type="match status" value="1"/>
</dbReference>
<evidence type="ECO:0000256" key="2">
    <source>
        <dbReference type="ARBA" id="ARBA00022448"/>
    </source>
</evidence>
<evidence type="ECO:0000256" key="7">
    <source>
        <dbReference type="ARBA" id="ARBA00023065"/>
    </source>
</evidence>
<protein>
    <submittedName>
        <fullName evidence="16">Outer membrane receptor protein involved in Fe transport</fullName>
    </submittedName>
</protein>
<dbReference type="CDD" id="cd01347">
    <property type="entry name" value="ligand_gated_channel"/>
    <property type="match status" value="1"/>
</dbReference>
<evidence type="ECO:0000256" key="13">
    <source>
        <dbReference type="SAM" id="SignalP"/>
    </source>
</evidence>
<comment type="caution">
    <text evidence="16">The sequence shown here is derived from an EMBL/GenBank/DDBJ whole genome shotgun (WGS) entry which is preliminary data.</text>
</comment>
<dbReference type="PROSITE" id="PS52016">
    <property type="entry name" value="TONB_DEPENDENT_REC_3"/>
    <property type="match status" value="1"/>
</dbReference>
<keyword evidence="16" id="KW-0675">Receptor</keyword>
<feature type="signal peptide" evidence="13">
    <location>
        <begin position="1"/>
        <end position="29"/>
    </location>
</feature>
<keyword evidence="2 11" id="KW-0813">Transport</keyword>
<keyword evidence="13" id="KW-0732">Signal</keyword>
<feature type="domain" description="TonB-dependent receptor-like beta-barrel" evidence="14">
    <location>
        <begin position="265"/>
        <end position="750"/>
    </location>
</feature>
<keyword evidence="7" id="KW-0406">Ion transport</keyword>
<dbReference type="SUPFAM" id="SSF56935">
    <property type="entry name" value="Porins"/>
    <property type="match status" value="1"/>
</dbReference>
<dbReference type="InterPro" id="IPR039426">
    <property type="entry name" value="TonB-dep_rcpt-like"/>
</dbReference>
<keyword evidence="6" id="KW-0408">Iron</keyword>
<keyword evidence="5 11" id="KW-0812">Transmembrane</keyword>
<dbReference type="RefSeq" id="WP_184095180.1">
    <property type="nucleotide sequence ID" value="NZ_JACIJH010000001.1"/>
</dbReference>
<keyword evidence="10 11" id="KW-0998">Cell outer membrane</keyword>
<dbReference type="EMBL" id="JACIJH010000001">
    <property type="protein sequence ID" value="MBB5705305.1"/>
    <property type="molecule type" value="Genomic_DNA"/>
</dbReference>
<comment type="subcellular location">
    <subcellularLocation>
        <location evidence="1 11">Cell outer membrane</location>
        <topology evidence="1 11">Multi-pass membrane protein</topology>
    </subcellularLocation>
</comment>
<name>A0A7W9B2Z5_9SPHN</name>
<evidence type="ECO:0000256" key="8">
    <source>
        <dbReference type="ARBA" id="ARBA00023077"/>
    </source>
</evidence>
<feature type="domain" description="TonB-dependent receptor plug" evidence="15">
    <location>
        <begin position="60"/>
        <end position="167"/>
    </location>
</feature>
<dbReference type="Proteomes" id="UP000537161">
    <property type="component" value="Unassembled WGS sequence"/>
</dbReference>
<keyword evidence="17" id="KW-1185">Reference proteome</keyword>
<evidence type="ECO:0000313" key="17">
    <source>
        <dbReference type="Proteomes" id="UP000537161"/>
    </source>
</evidence>
<evidence type="ECO:0000256" key="3">
    <source>
        <dbReference type="ARBA" id="ARBA00022452"/>
    </source>
</evidence>
<dbReference type="PANTHER" id="PTHR32552">
    <property type="entry name" value="FERRICHROME IRON RECEPTOR-RELATED"/>
    <property type="match status" value="1"/>
</dbReference>
<reference evidence="16 17" key="1">
    <citation type="submission" date="2020-08" db="EMBL/GenBank/DDBJ databases">
        <title>Genomic Encyclopedia of Type Strains, Phase IV (KMG-IV): sequencing the most valuable type-strain genomes for metagenomic binning, comparative biology and taxonomic classification.</title>
        <authorList>
            <person name="Goeker M."/>
        </authorList>
    </citation>
    <scope>NUCLEOTIDE SEQUENCE [LARGE SCALE GENOMIC DNA]</scope>
    <source>
        <strain evidence="16 17">DSM 27163</strain>
    </source>
</reference>
<keyword evidence="4" id="KW-0410">Iron transport</keyword>
<evidence type="ECO:0000313" key="16">
    <source>
        <dbReference type="EMBL" id="MBB5705305.1"/>
    </source>
</evidence>
<feature type="chain" id="PRO_5030668207" evidence="13">
    <location>
        <begin position="30"/>
        <end position="786"/>
    </location>
</feature>
<dbReference type="InterPro" id="IPR036942">
    <property type="entry name" value="Beta-barrel_TonB_sf"/>
</dbReference>
<gene>
    <name evidence="16" type="ORF">FHR21_000630</name>
</gene>
<sequence length="786" mass="85086">MNDHSISLTAGCRPIALGACALAITWALAAGGAAAAQEAAPSDDADRTIVVTAQKREQALNDVPLSVTAFGAEQLASRGIDSTVDLANSVPGFTYTESRIGTPIYTLRGVGFNDIALGGRPTVSVYQDEAPIPFTVETRGGFLDLERVEVLAGPQGTLFGQNATGGAINLIAAKPTDVFKGSLTAGYGRFNEVTLGGFVSGPISDTLKFRLAVKSEQADGWQYSTTTGDTNGKKNLISGRFLLEWTPAEALRVNLNLNGFLDRSDNQSPQYLLARPSDPTAAANIPGLATLVVPPRNNRATDFNPGDYARDNDFLQANLRIDYDLNDQLTLTSLSSYSKYNQNQLQDLDGTPLIGLTQRTMGDIESFAQELRIAGDLTDQLYVVIGANYADDKTRERVSGDLSESTQAYAFVGLGLPPFYSFGLRHDQDITTYALFGNAEFKLTDALTLQAGVRYTNSNNRFVGCTRDIDGVTSQVFSGFHDFVRTVVLGLPALAPIPAGGCITADALQVPQLVTSRLKEDNVSWRFGADYEIADDVKVYANVSRGYKAGGYPSLAATSTAQYDPTLQESLTAYEAGLKAAFSRDFQLNAAIYHYDYRDKQLLGIVADPSFGRLLRLLNVPKSRINGAELQLAWSPVRGLDITGNASYVDSKITAPFVAEDPNGVTADFNGQAFPNSPKWQLSGDVNYEVPVSDRLNAIFGASASYRSTTNSELGRLPELVVEDYALVNLRVGLADSDKKWRLMAWMNNVGDKYYYTSATRSIDVFNRMTGAPRTFGLTFTYNFQP</sequence>
<dbReference type="PANTHER" id="PTHR32552:SF81">
    <property type="entry name" value="TONB-DEPENDENT OUTER MEMBRANE RECEPTOR"/>
    <property type="match status" value="1"/>
</dbReference>
<proteinExistence type="inferred from homology"/>
<dbReference type="Pfam" id="PF00593">
    <property type="entry name" value="TonB_dep_Rec_b-barrel"/>
    <property type="match status" value="1"/>
</dbReference>
<evidence type="ECO:0000256" key="5">
    <source>
        <dbReference type="ARBA" id="ARBA00022692"/>
    </source>
</evidence>